<proteinExistence type="predicted"/>
<evidence type="ECO:0008006" key="3">
    <source>
        <dbReference type="Google" id="ProtNLM"/>
    </source>
</evidence>
<sequence length="146" mass="16296">MLLIISSSSLALAKHGYAQLNLVSYYDEYFQESRELRSLERSIVEFLQGQLGESGGCLVASFEMQLCESLSSEVSNWKVYGRKVTDVEHASFGVALGAEGKDITVFEIRDERGVSSQQSLVYQVSKTVVSESSEIQVERKLLWTSI</sequence>
<reference evidence="2" key="1">
    <citation type="journal article" date="2019" name="Int. J. Syst. Evol. Microbiol.">
        <title>The Global Catalogue of Microorganisms (GCM) 10K type strain sequencing project: providing services to taxonomists for standard genome sequencing and annotation.</title>
        <authorList>
            <consortium name="The Broad Institute Genomics Platform"/>
            <consortium name="The Broad Institute Genome Sequencing Center for Infectious Disease"/>
            <person name="Wu L."/>
            <person name="Ma J."/>
        </authorList>
    </citation>
    <scope>NUCLEOTIDE SEQUENCE [LARGE SCALE GENOMIC DNA]</scope>
    <source>
        <strain evidence="2">KCTC 52438</strain>
    </source>
</reference>
<evidence type="ECO:0000313" key="2">
    <source>
        <dbReference type="Proteomes" id="UP001595476"/>
    </source>
</evidence>
<dbReference type="RefSeq" id="WP_386722068.1">
    <property type="nucleotide sequence ID" value="NZ_JBHRSZ010000006.1"/>
</dbReference>
<gene>
    <name evidence="1" type="ORF">ACFOEK_14210</name>
</gene>
<dbReference type="EMBL" id="JBHRSZ010000006">
    <property type="protein sequence ID" value="MFC3152187.1"/>
    <property type="molecule type" value="Genomic_DNA"/>
</dbReference>
<protein>
    <recommendedName>
        <fullName evidence="3">DUF4019 domain-containing protein</fullName>
    </recommendedName>
</protein>
<organism evidence="1 2">
    <name type="scientific">Litoribrevibacter euphylliae</name>
    <dbReference type="NCBI Taxonomy" id="1834034"/>
    <lineage>
        <taxon>Bacteria</taxon>
        <taxon>Pseudomonadati</taxon>
        <taxon>Pseudomonadota</taxon>
        <taxon>Gammaproteobacteria</taxon>
        <taxon>Oceanospirillales</taxon>
        <taxon>Oceanospirillaceae</taxon>
        <taxon>Litoribrevibacter</taxon>
    </lineage>
</organism>
<evidence type="ECO:0000313" key="1">
    <source>
        <dbReference type="EMBL" id="MFC3152187.1"/>
    </source>
</evidence>
<comment type="caution">
    <text evidence="1">The sequence shown here is derived from an EMBL/GenBank/DDBJ whole genome shotgun (WGS) entry which is preliminary data.</text>
</comment>
<accession>A0ABV7HLF2</accession>
<name>A0ABV7HLF2_9GAMM</name>
<dbReference type="Proteomes" id="UP001595476">
    <property type="component" value="Unassembled WGS sequence"/>
</dbReference>
<keyword evidence="2" id="KW-1185">Reference proteome</keyword>